<dbReference type="Pfam" id="PF21071">
    <property type="entry name" value="LARP1_HEAT"/>
    <property type="match status" value="1"/>
</dbReference>
<reference evidence="1" key="1">
    <citation type="submission" date="2016-06" db="UniProtKB">
        <authorList>
            <consortium name="WormBaseParasite"/>
        </authorList>
    </citation>
    <scope>IDENTIFICATION</scope>
</reference>
<organism evidence="1">
    <name type="scientific">Soboliphyme baturini</name>
    <dbReference type="NCBI Taxonomy" id="241478"/>
    <lineage>
        <taxon>Eukaryota</taxon>
        <taxon>Metazoa</taxon>
        <taxon>Ecdysozoa</taxon>
        <taxon>Nematoda</taxon>
        <taxon>Enoplea</taxon>
        <taxon>Dorylaimia</taxon>
        <taxon>Dioctophymatida</taxon>
        <taxon>Dioctophymatoidea</taxon>
        <taxon>Soboliphymatidae</taxon>
        <taxon>Soboliphyme</taxon>
    </lineage>
</organism>
<dbReference type="GO" id="GO:0048255">
    <property type="term" value="P:mRNA stabilization"/>
    <property type="evidence" value="ECO:0007669"/>
    <property type="project" value="InterPro"/>
</dbReference>
<dbReference type="AlphaFoldDB" id="A0A183J6M7"/>
<evidence type="ECO:0000313" key="1">
    <source>
        <dbReference type="WBParaSite" id="SBAD_0001191101-mRNA-1"/>
    </source>
</evidence>
<dbReference type="InterPro" id="IPR006607">
    <property type="entry name" value="DM15"/>
</dbReference>
<dbReference type="WBParaSite" id="SBAD_0001191101-mRNA-1">
    <property type="protein sequence ID" value="SBAD_0001191101-mRNA-1"/>
    <property type="gene ID" value="SBAD_0001191101"/>
</dbReference>
<dbReference type="GO" id="GO:0000339">
    <property type="term" value="F:RNA cap binding"/>
    <property type="evidence" value="ECO:0007669"/>
    <property type="project" value="InterPro"/>
</dbReference>
<name>A0A183J6M7_9BILA</name>
<protein>
    <submittedName>
        <fullName evidence="1">HECT domain-containing protein</fullName>
    </submittedName>
</protein>
<accession>A0A183J6M7</accession>
<proteinExistence type="predicted"/>
<sequence>LSFRYGLECLFRFYSYGLEQKFRPDIYRDFTQETIRDVQQGELYGLEKFWVFLKYYKHSRRLEVDSYLRDQLKKYKKLNDFMVDVSADVAFRNISDLSFRPDIFRVCSSTKGDVCITQRSNDYDQTGVSRFWKVLQMRELIHNPAHESADVVLRVNLQFQFLDTLQ</sequence>